<feature type="transmembrane region" description="Helical" evidence="1">
    <location>
        <begin position="49"/>
        <end position="69"/>
    </location>
</feature>
<name>A0A2S6AJQ1_9NOCA</name>
<dbReference type="AlphaFoldDB" id="A0A2S6AJQ1"/>
<keyword evidence="1" id="KW-0812">Transmembrane</keyword>
<accession>A0A2S6AJQ1</accession>
<sequence>MARIMSRRAGMLAAVYAVGWTVGAVLVAYGDNVRLSAFGLGLMAPGGGLAYYGHWPELLVLEVVLAWLARKREWALIGYAWFAVGAVMLTHAPHPDMFWPAAVWVVPAATVVPALVCVALLIRRLAAGSVDQSVGQRSPK</sequence>
<keyword evidence="1" id="KW-1133">Transmembrane helix</keyword>
<comment type="caution">
    <text evidence="2">The sequence shown here is derived from an EMBL/GenBank/DDBJ whole genome shotgun (WGS) entry which is preliminary data.</text>
</comment>
<protein>
    <submittedName>
        <fullName evidence="2">Uncharacterized protein</fullName>
    </submittedName>
</protein>
<feature type="transmembrane region" description="Helical" evidence="1">
    <location>
        <begin position="12"/>
        <end position="29"/>
    </location>
</feature>
<gene>
    <name evidence="2" type="ORF">C5E45_25640</name>
</gene>
<evidence type="ECO:0000256" key="1">
    <source>
        <dbReference type="SAM" id="Phobius"/>
    </source>
</evidence>
<dbReference type="Proteomes" id="UP000239874">
    <property type="component" value="Unassembled WGS sequence"/>
</dbReference>
<dbReference type="EMBL" id="PSZC01000021">
    <property type="protein sequence ID" value="PPJ35452.1"/>
    <property type="molecule type" value="Genomic_DNA"/>
</dbReference>
<feature type="transmembrane region" description="Helical" evidence="1">
    <location>
        <begin position="76"/>
        <end position="92"/>
    </location>
</feature>
<proteinExistence type="predicted"/>
<feature type="transmembrane region" description="Helical" evidence="1">
    <location>
        <begin position="98"/>
        <end position="122"/>
    </location>
</feature>
<evidence type="ECO:0000313" key="3">
    <source>
        <dbReference type="Proteomes" id="UP000239874"/>
    </source>
</evidence>
<evidence type="ECO:0000313" key="2">
    <source>
        <dbReference type="EMBL" id="PPJ35452.1"/>
    </source>
</evidence>
<organism evidence="2 3">
    <name type="scientific">Nocardia nova</name>
    <dbReference type="NCBI Taxonomy" id="37330"/>
    <lineage>
        <taxon>Bacteria</taxon>
        <taxon>Bacillati</taxon>
        <taxon>Actinomycetota</taxon>
        <taxon>Actinomycetes</taxon>
        <taxon>Mycobacteriales</taxon>
        <taxon>Nocardiaceae</taxon>
        <taxon>Nocardia</taxon>
    </lineage>
</organism>
<keyword evidence="1" id="KW-0472">Membrane</keyword>
<reference evidence="2 3" key="1">
    <citation type="submission" date="2018-02" db="EMBL/GenBank/DDBJ databases">
        <title>8 Nocardia nova and 1 Nocardia cyriacigeorgica strain used for evolution to TMP-SMX.</title>
        <authorList>
            <person name="Mehta H."/>
            <person name="Weng J."/>
            <person name="Shamoo Y."/>
        </authorList>
    </citation>
    <scope>NUCLEOTIDE SEQUENCE [LARGE SCALE GENOMIC DNA]</scope>
    <source>
        <strain evidence="2 3">MDA3139</strain>
    </source>
</reference>